<evidence type="ECO:0000256" key="5">
    <source>
        <dbReference type="ARBA" id="ARBA00023136"/>
    </source>
</evidence>
<dbReference type="SUPFAM" id="SSF103473">
    <property type="entry name" value="MFS general substrate transporter"/>
    <property type="match status" value="1"/>
</dbReference>
<dbReference type="Proteomes" id="UP000182350">
    <property type="component" value="Unassembled WGS sequence"/>
</dbReference>
<evidence type="ECO:0000256" key="2">
    <source>
        <dbReference type="ARBA" id="ARBA00022475"/>
    </source>
</evidence>
<evidence type="ECO:0000259" key="7">
    <source>
        <dbReference type="PROSITE" id="PS50850"/>
    </source>
</evidence>
<dbReference type="NCBIfam" id="NF002921">
    <property type="entry name" value="PRK03545.1"/>
    <property type="match status" value="1"/>
</dbReference>
<feature type="domain" description="Major facilitator superfamily (MFS) profile" evidence="7">
    <location>
        <begin position="14"/>
        <end position="393"/>
    </location>
</feature>
<evidence type="ECO:0000256" key="1">
    <source>
        <dbReference type="ARBA" id="ARBA00004651"/>
    </source>
</evidence>
<proteinExistence type="predicted"/>
<comment type="subcellular location">
    <subcellularLocation>
        <location evidence="1">Cell membrane</location>
        <topology evidence="1">Multi-pass membrane protein</topology>
    </subcellularLocation>
</comment>
<reference evidence="8 9" key="1">
    <citation type="submission" date="2016-11" db="EMBL/GenBank/DDBJ databases">
        <authorList>
            <person name="Jaros S."/>
            <person name="Januszkiewicz K."/>
            <person name="Wedrychowicz H."/>
        </authorList>
    </citation>
    <scope>NUCLEOTIDE SEQUENCE [LARGE SCALE GENOMIC DNA]</scope>
    <source>
        <strain evidence="8 9">DSM 21637</strain>
    </source>
</reference>
<dbReference type="InterPro" id="IPR011701">
    <property type="entry name" value="MFS"/>
</dbReference>
<keyword evidence="2" id="KW-1003">Cell membrane</keyword>
<dbReference type="InterPro" id="IPR020846">
    <property type="entry name" value="MFS_dom"/>
</dbReference>
<dbReference type="Gene3D" id="1.20.1250.20">
    <property type="entry name" value="MFS general substrate transporter like domains"/>
    <property type="match status" value="1"/>
</dbReference>
<feature type="transmembrane region" description="Helical" evidence="6">
    <location>
        <begin position="12"/>
        <end position="36"/>
    </location>
</feature>
<feature type="transmembrane region" description="Helical" evidence="6">
    <location>
        <begin position="244"/>
        <end position="264"/>
    </location>
</feature>
<name>A0A1K1XGA0_9GAMM</name>
<feature type="transmembrane region" description="Helical" evidence="6">
    <location>
        <begin position="138"/>
        <end position="156"/>
    </location>
</feature>
<dbReference type="RefSeq" id="WP_072326123.1">
    <property type="nucleotide sequence ID" value="NZ_FPJW01000006.1"/>
</dbReference>
<dbReference type="STRING" id="1122209.SAMN02745752_01819"/>
<dbReference type="InterPro" id="IPR050189">
    <property type="entry name" value="MFS_Efflux_Transporters"/>
</dbReference>
<dbReference type="PANTHER" id="PTHR43124">
    <property type="entry name" value="PURINE EFFLUX PUMP PBUE"/>
    <property type="match status" value="1"/>
</dbReference>
<feature type="transmembrane region" description="Helical" evidence="6">
    <location>
        <begin position="364"/>
        <end position="388"/>
    </location>
</feature>
<dbReference type="InterPro" id="IPR036259">
    <property type="entry name" value="MFS_trans_sf"/>
</dbReference>
<keyword evidence="9" id="KW-1185">Reference proteome</keyword>
<evidence type="ECO:0000256" key="3">
    <source>
        <dbReference type="ARBA" id="ARBA00022692"/>
    </source>
</evidence>
<keyword evidence="5 6" id="KW-0472">Membrane</keyword>
<organism evidence="8 9">
    <name type="scientific">Marinospirillum alkaliphilum DSM 21637</name>
    <dbReference type="NCBI Taxonomy" id="1122209"/>
    <lineage>
        <taxon>Bacteria</taxon>
        <taxon>Pseudomonadati</taxon>
        <taxon>Pseudomonadota</taxon>
        <taxon>Gammaproteobacteria</taxon>
        <taxon>Oceanospirillales</taxon>
        <taxon>Oceanospirillaceae</taxon>
        <taxon>Marinospirillum</taxon>
    </lineage>
</organism>
<evidence type="ECO:0000313" key="8">
    <source>
        <dbReference type="EMBL" id="SFX48607.1"/>
    </source>
</evidence>
<protein>
    <submittedName>
        <fullName evidence="8">MFS transporter, DHA1 family, L-arabinose/isopropyl-beta-D-thiogalactopyranoside export protein</fullName>
    </submittedName>
</protein>
<gene>
    <name evidence="8" type="ORF">SAMN02745752_01819</name>
</gene>
<feature type="transmembrane region" description="Helical" evidence="6">
    <location>
        <begin position="56"/>
        <end position="73"/>
    </location>
</feature>
<dbReference type="Pfam" id="PF07690">
    <property type="entry name" value="MFS_1"/>
    <property type="match status" value="1"/>
</dbReference>
<dbReference type="AlphaFoldDB" id="A0A1K1XGA0"/>
<keyword evidence="3 6" id="KW-0812">Transmembrane</keyword>
<dbReference type="PANTHER" id="PTHR43124:SF4">
    <property type="entry name" value="SUGAR EFFLUX TRANSPORTER"/>
    <property type="match status" value="1"/>
</dbReference>
<feature type="transmembrane region" description="Helical" evidence="6">
    <location>
        <begin position="301"/>
        <end position="324"/>
    </location>
</feature>
<accession>A0A1K1XGA0</accession>
<feature type="transmembrane region" description="Helical" evidence="6">
    <location>
        <begin position="276"/>
        <end position="295"/>
    </location>
</feature>
<dbReference type="OrthoDB" id="9788453at2"/>
<dbReference type="GO" id="GO:0005886">
    <property type="term" value="C:plasma membrane"/>
    <property type="evidence" value="ECO:0007669"/>
    <property type="project" value="UniProtKB-SubCell"/>
</dbReference>
<feature type="transmembrane region" description="Helical" evidence="6">
    <location>
        <begin position="108"/>
        <end position="126"/>
    </location>
</feature>
<evidence type="ECO:0000256" key="6">
    <source>
        <dbReference type="SAM" id="Phobius"/>
    </source>
</evidence>
<dbReference type="EMBL" id="FPJW01000006">
    <property type="protein sequence ID" value="SFX48607.1"/>
    <property type="molecule type" value="Genomic_DNA"/>
</dbReference>
<evidence type="ECO:0000313" key="9">
    <source>
        <dbReference type="Proteomes" id="UP000182350"/>
    </source>
</evidence>
<sequence length="394" mass="42118">MQTEQPSDRQAWLAVVSLAFSAFVFNTSEFAPIGLLSGIADSFDMHIAETGLMMTYYAWVVALTSLPAIILLSDVERRRLLIVVFALFIVSHLLSAVAWSFAVLMVSRIGIALAHAVFWAITAAIAMRIAPEGKKTQAVSLLITGATLASILGLPVGRLVSEWFNWRITFLLIGGCAALVLLVILRVMPTLPSRNAGSIRSLPLLLRRPALIGLYGLVLLIVTAHFTVYSYIEPLVQQVLGFSGSLTTLVLLVYGLAGFTAALLFSRLYRHLKAGVLLLAVGLIVLSMLVLVPLTTTSTHLMLIAACWGMGITLMTLAAQVLVLELAADATDVATAIFSGIYNVGIGGGALVGSQIILSRGLDQTGYIGGLIGLAALAWLVFFCFAHLRKHTQA</sequence>
<keyword evidence="4 6" id="KW-1133">Transmembrane helix</keyword>
<dbReference type="GO" id="GO:0022857">
    <property type="term" value="F:transmembrane transporter activity"/>
    <property type="evidence" value="ECO:0007669"/>
    <property type="project" value="InterPro"/>
</dbReference>
<dbReference type="PROSITE" id="PS50850">
    <property type="entry name" value="MFS"/>
    <property type="match status" value="1"/>
</dbReference>
<evidence type="ECO:0000256" key="4">
    <source>
        <dbReference type="ARBA" id="ARBA00022989"/>
    </source>
</evidence>
<dbReference type="CDD" id="cd17324">
    <property type="entry name" value="MFS_NepI_like"/>
    <property type="match status" value="1"/>
</dbReference>
<feature type="transmembrane region" description="Helical" evidence="6">
    <location>
        <begin position="336"/>
        <end position="358"/>
    </location>
</feature>
<feature type="transmembrane region" description="Helical" evidence="6">
    <location>
        <begin position="80"/>
        <end position="102"/>
    </location>
</feature>
<feature type="transmembrane region" description="Helical" evidence="6">
    <location>
        <begin position="209"/>
        <end position="232"/>
    </location>
</feature>
<feature type="transmembrane region" description="Helical" evidence="6">
    <location>
        <begin position="168"/>
        <end position="188"/>
    </location>
</feature>